<protein>
    <submittedName>
        <fullName evidence="11">Uncharacterized protein</fullName>
    </submittedName>
</protein>
<dbReference type="InterPro" id="IPR000058">
    <property type="entry name" value="Znf_AN1"/>
</dbReference>
<keyword evidence="3 5" id="KW-0863">Zinc-finger</keyword>
<dbReference type="GO" id="GO:0008270">
    <property type="term" value="F:zinc ion binding"/>
    <property type="evidence" value="ECO:0007669"/>
    <property type="project" value="UniProtKB-KW"/>
</dbReference>
<dbReference type="InterPro" id="IPR035896">
    <property type="entry name" value="AN1-like_Znf"/>
</dbReference>
<evidence type="ECO:0000259" key="7">
    <source>
        <dbReference type="PROSITE" id="PS51039"/>
    </source>
</evidence>
<evidence type="ECO:0000313" key="11">
    <source>
        <dbReference type="EMBL" id="KAL3521459.1"/>
    </source>
</evidence>
<comment type="caution">
    <text evidence="11">The sequence shown here is derived from an EMBL/GenBank/DDBJ whole genome shotgun (WGS) entry which is preliminary data.</text>
</comment>
<organism evidence="11 12">
    <name type="scientific">Cinchona calisaya</name>
    <dbReference type="NCBI Taxonomy" id="153742"/>
    <lineage>
        <taxon>Eukaryota</taxon>
        <taxon>Viridiplantae</taxon>
        <taxon>Streptophyta</taxon>
        <taxon>Embryophyta</taxon>
        <taxon>Tracheophyta</taxon>
        <taxon>Spermatophyta</taxon>
        <taxon>Magnoliopsida</taxon>
        <taxon>eudicotyledons</taxon>
        <taxon>Gunneridae</taxon>
        <taxon>Pentapetalae</taxon>
        <taxon>asterids</taxon>
        <taxon>lamiids</taxon>
        <taxon>Gentianales</taxon>
        <taxon>Rubiaceae</taxon>
        <taxon>Cinchonoideae</taxon>
        <taxon>Cinchoneae</taxon>
        <taxon>Cinchona</taxon>
    </lineage>
</organism>
<evidence type="ECO:0000259" key="6">
    <source>
        <dbReference type="PROSITE" id="PS51036"/>
    </source>
</evidence>
<evidence type="ECO:0000256" key="4">
    <source>
        <dbReference type="ARBA" id="ARBA00022833"/>
    </source>
</evidence>
<comment type="function">
    <text evidence="1">May be involved in environmental stress response.</text>
</comment>
<dbReference type="Proteomes" id="UP001630127">
    <property type="component" value="Unassembled WGS sequence"/>
</dbReference>
<dbReference type="SUPFAM" id="SSF57716">
    <property type="entry name" value="Glucocorticoid receptor-like (DNA-binding domain)"/>
    <property type="match status" value="1"/>
</dbReference>
<keyword evidence="12" id="KW-1185">Reference proteome</keyword>
<evidence type="ECO:0000313" key="10">
    <source>
        <dbReference type="EMBL" id="KAL3521458.1"/>
    </source>
</evidence>
<dbReference type="EMBL" id="JBJUIK010000008">
    <property type="protein sequence ID" value="KAL3521457.1"/>
    <property type="molecule type" value="Genomic_DNA"/>
</dbReference>
<dbReference type="AlphaFoldDB" id="A0ABD2ZPV4"/>
<keyword evidence="2" id="KW-0479">Metal-binding</keyword>
<feature type="domain" description="AN1-type" evidence="7">
    <location>
        <begin position="88"/>
        <end position="134"/>
    </location>
</feature>
<reference evidence="11 12" key="1">
    <citation type="submission" date="2024-11" db="EMBL/GenBank/DDBJ databases">
        <title>A near-complete genome assembly of Cinchona calisaya.</title>
        <authorList>
            <person name="Lian D.C."/>
            <person name="Zhao X.W."/>
            <person name="Wei L."/>
        </authorList>
    </citation>
    <scope>NUCLEOTIDE SEQUENCE [LARGE SCALE GENOMIC DNA]</scope>
    <source>
        <tissue evidence="11">Nenye</tissue>
    </source>
</reference>
<dbReference type="PROSITE" id="PS51036">
    <property type="entry name" value="ZF_A20"/>
    <property type="match status" value="1"/>
</dbReference>
<dbReference type="PROSITE" id="PS51039">
    <property type="entry name" value="ZF_AN1"/>
    <property type="match status" value="1"/>
</dbReference>
<dbReference type="Gene3D" id="4.10.1110.10">
    <property type="entry name" value="AN1-like Zinc finger"/>
    <property type="match status" value="1"/>
</dbReference>
<evidence type="ECO:0000256" key="1">
    <source>
        <dbReference type="ARBA" id="ARBA00003732"/>
    </source>
</evidence>
<dbReference type="SMART" id="SM00259">
    <property type="entry name" value="ZnF_A20"/>
    <property type="match status" value="1"/>
</dbReference>
<evidence type="ECO:0000256" key="5">
    <source>
        <dbReference type="PROSITE-ProRule" id="PRU00449"/>
    </source>
</evidence>
<dbReference type="EMBL" id="JBJUIK010000008">
    <property type="protein sequence ID" value="KAL3521456.1"/>
    <property type="molecule type" value="Genomic_DNA"/>
</dbReference>
<dbReference type="EMBL" id="JBJUIK010000008">
    <property type="protein sequence ID" value="KAL3521458.1"/>
    <property type="molecule type" value="Genomic_DNA"/>
</dbReference>
<sequence>MESRNNEQQKQSEEIDHDHDHPRLCAKLCGFYGNPATQNLCSSCYKDYLYLKDELKLLKRIKISAADRCGANISNATATESESESDDIPKKNRCGFCNKKVGLLGFSCRCRGIFCSVHRYPEEHACIFDFKAQARIASAKQYPLCVADKLDIRI</sequence>
<proteinExistence type="predicted"/>
<keyword evidence="4" id="KW-0862">Zinc</keyword>
<dbReference type="PANTHER" id="PTHR10634">
    <property type="entry name" value="AN1-TYPE ZINC FINGER PROTEIN"/>
    <property type="match status" value="1"/>
</dbReference>
<dbReference type="Gene3D" id="1.20.5.4770">
    <property type="match status" value="1"/>
</dbReference>
<dbReference type="Pfam" id="PF01754">
    <property type="entry name" value="zf-A20"/>
    <property type="match status" value="1"/>
</dbReference>
<dbReference type="InterPro" id="IPR002653">
    <property type="entry name" value="Znf_A20"/>
</dbReference>
<dbReference type="SUPFAM" id="SSF118310">
    <property type="entry name" value="AN1-like Zinc finger"/>
    <property type="match status" value="1"/>
</dbReference>
<gene>
    <name evidence="8" type="ORF">ACH5RR_019605</name>
    <name evidence="9" type="ORF">ACH5RR_019606</name>
    <name evidence="10" type="ORF">ACH5RR_019607</name>
    <name evidence="11" type="ORF">ACH5RR_019608</name>
</gene>
<name>A0ABD2ZPV4_9GENT</name>
<evidence type="ECO:0000256" key="3">
    <source>
        <dbReference type="ARBA" id="ARBA00022771"/>
    </source>
</evidence>
<evidence type="ECO:0000313" key="12">
    <source>
        <dbReference type="Proteomes" id="UP001630127"/>
    </source>
</evidence>
<feature type="domain" description="A20-type" evidence="6">
    <location>
        <begin position="19"/>
        <end position="53"/>
    </location>
</feature>
<dbReference type="Pfam" id="PF01428">
    <property type="entry name" value="zf-AN1"/>
    <property type="match status" value="1"/>
</dbReference>
<evidence type="ECO:0000313" key="8">
    <source>
        <dbReference type="EMBL" id="KAL3521456.1"/>
    </source>
</evidence>
<dbReference type="SMART" id="SM00154">
    <property type="entry name" value="ZnF_AN1"/>
    <property type="match status" value="1"/>
</dbReference>
<dbReference type="PANTHER" id="PTHR10634:SF124">
    <property type="entry name" value="ZINC FINGER A20 AND AN1 DOMAIN-CONTAINING STRESS-ASSOCIATED PROTEIN 8-RELATED"/>
    <property type="match status" value="1"/>
</dbReference>
<dbReference type="InterPro" id="IPR050652">
    <property type="entry name" value="AN1_A20_ZnFinger"/>
</dbReference>
<accession>A0ABD2ZPV4</accession>
<evidence type="ECO:0000256" key="2">
    <source>
        <dbReference type="ARBA" id="ARBA00022723"/>
    </source>
</evidence>
<evidence type="ECO:0000313" key="9">
    <source>
        <dbReference type="EMBL" id="KAL3521457.1"/>
    </source>
</evidence>
<dbReference type="EMBL" id="JBJUIK010000008">
    <property type="protein sequence ID" value="KAL3521459.1"/>
    <property type="molecule type" value="Genomic_DNA"/>
</dbReference>